<evidence type="ECO:0000313" key="2">
    <source>
        <dbReference type="EMBL" id="EJB04540.1"/>
    </source>
</evidence>
<dbReference type="OrthoDB" id="9812656at2"/>
<dbReference type="RefSeq" id="WP_003589041.1">
    <property type="nucleotide sequence ID" value="NZ_JH719381.1"/>
</dbReference>
<keyword evidence="2" id="KW-0456">Lyase</keyword>
<dbReference type="InterPro" id="IPR050383">
    <property type="entry name" value="GlyoxalaseI/FosfomycinResist"/>
</dbReference>
<name>J0H3D0_RHILT</name>
<evidence type="ECO:0000313" key="3">
    <source>
        <dbReference type="Proteomes" id="UP000005092"/>
    </source>
</evidence>
<feature type="domain" description="VOC" evidence="1">
    <location>
        <begin position="6"/>
        <end position="126"/>
    </location>
</feature>
<proteinExistence type="predicted"/>
<dbReference type="PANTHER" id="PTHR21366:SF14">
    <property type="entry name" value="GLYOXALASE DOMAIN-CONTAINING PROTEIN 5"/>
    <property type="match status" value="1"/>
</dbReference>
<sequence>MIRIDRLDHLVLTVADIAATCDFYSRILGMSVQTFAEGRKALKFGRQKINLHQAGHEFEPKAKHAAPGSGDLCFIAEAPLADVIAHLQASGIVIEEGPVERTGATGRLHSVYFRDPGGNLIEVSNLID</sequence>
<dbReference type="InterPro" id="IPR004360">
    <property type="entry name" value="Glyas_Fos-R_dOase_dom"/>
</dbReference>
<dbReference type="Pfam" id="PF00903">
    <property type="entry name" value="Glyoxalase"/>
    <property type="match status" value="1"/>
</dbReference>
<organism evidence="2 3">
    <name type="scientific">Rhizobium leguminosarum bv. trifolii WSM597</name>
    <dbReference type="NCBI Taxonomy" id="754764"/>
    <lineage>
        <taxon>Bacteria</taxon>
        <taxon>Pseudomonadati</taxon>
        <taxon>Pseudomonadota</taxon>
        <taxon>Alphaproteobacteria</taxon>
        <taxon>Hyphomicrobiales</taxon>
        <taxon>Rhizobiaceae</taxon>
        <taxon>Rhizobium/Agrobacterium group</taxon>
        <taxon>Rhizobium</taxon>
    </lineage>
</organism>
<dbReference type="InterPro" id="IPR029068">
    <property type="entry name" value="Glyas_Bleomycin-R_OHBP_Dase"/>
</dbReference>
<dbReference type="HOGENOM" id="CLU_046006_4_3_5"/>
<dbReference type="GO" id="GO:0016829">
    <property type="term" value="F:lyase activity"/>
    <property type="evidence" value="ECO:0007669"/>
    <property type="project" value="UniProtKB-KW"/>
</dbReference>
<gene>
    <name evidence="2" type="ORF">Rleg9DRAFT_3396</name>
</gene>
<evidence type="ECO:0000259" key="1">
    <source>
        <dbReference type="PROSITE" id="PS51819"/>
    </source>
</evidence>
<dbReference type="EMBL" id="JH719381">
    <property type="protein sequence ID" value="EJB04540.1"/>
    <property type="molecule type" value="Genomic_DNA"/>
</dbReference>
<dbReference type="AlphaFoldDB" id="J0H3D0"/>
<dbReference type="InterPro" id="IPR037523">
    <property type="entry name" value="VOC_core"/>
</dbReference>
<dbReference type="PANTHER" id="PTHR21366">
    <property type="entry name" value="GLYOXALASE FAMILY PROTEIN"/>
    <property type="match status" value="1"/>
</dbReference>
<reference evidence="2 3" key="1">
    <citation type="submission" date="2012-02" db="EMBL/GenBank/DDBJ databases">
        <title>Improved High-Quality Draft Sequence of Rhizobium leguminosarum bv. trifolii WSM597.</title>
        <authorList>
            <consortium name="US DOE Joint Genome Institute"/>
            <person name="Lucas S."/>
            <person name="Han J."/>
            <person name="Lapidus A."/>
            <person name="Cheng J.-F."/>
            <person name="Goodwin L."/>
            <person name="Pitluck S."/>
            <person name="Peters L."/>
            <person name="Ovchinnikova G."/>
            <person name="Held B."/>
            <person name="Detter J.C."/>
            <person name="Han C."/>
            <person name="Tapia R."/>
            <person name="Land M."/>
            <person name="Hauser L."/>
            <person name="Kyrpides N."/>
            <person name="Ivanova N."/>
            <person name="Pagani I."/>
            <person name="Brau L."/>
            <person name="Yates R."/>
            <person name="O'Hara G."/>
            <person name="Rui T."/>
            <person name="Howieson J."/>
            <person name="Reeve W."/>
            <person name="Woyke T."/>
        </authorList>
    </citation>
    <scope>NUCLEOTIDE SEQUENCE [LARGE SCALE GENOMIC DNA]</scope>
    <source>
        <strain evidence="2 3">WSM597</strain>
    </source>
</reference>
<dbReference type="Proteomes" id="UP000005092">
    <property type="component" value="Unassembled WGS sequence"/>
</dbReference>
<dbReference type="PROSITE" id="PS51819">
    <property type="entry name" value="VOC"/>
    <property type="match status" value="1"/>
</dbReference>
<accession>J0H3D0</accession>
<protein>
    <submittedName>
        <fullName evidence="2">Lactoylglutathione lyase-like lyase</fullName>
    </submittedName>
</protein>
<dbReference type="SUPFAM" id="SSF54593">
    <property type="entry name" value="Glyoxalase/Bleomycin resistance protein/Dihydroxybiphenyl dioxygenase"/>
    <property type="match status" value="1"/>
</dbReference>
<dbReference type="CDD" id="cd07253">
    <property type="entry name" value="GLOD5"/>
    <property type="match status" value="1"/>
</dbReference>
<dbReference type="Gene3D" id="3.10.180.10">
    <property type="entry name" value="2,3-Dihydroxybiphenyl 1,2-Dioxygenase, domain 1"/>
    <property type="match status" value="1"/>
</dbReference>